<feature type="region of interest" description="Disordered" evidence="1">
    <location>
        <begin position="103"/>
        <end position="124"/>
    </location>
</feature>
<keyword evidence="2" id="KW-1133">Transmembrane helix</keyword>
<dbReference type="AlphaFoldDB" id="A0A3G2S490"/>
<feature type="compositionally biased region" description="Polar residues" evidence="1">
    <location>
        <begin position="377"/>
        <end position="386"/>
    </location>
</feature>
<accession>A0A3G2S490</accession>
<dbReference type="InterPro" id="IPR021369">
    <property type="entry name" value="DUF2985"/>
</dbReference>
<feature type="compositionally biased region" description="Basic residues" evidence="1">
    <location>
        <begin position="48"/>
        <end position="57"/>
    </location>
</feature>
<dbReference type="PANTHER" id="PTHR35872:SF2">
    <property type="entry name" value="INTEGRAL MEMBRANE PROTEIN (AFU_ORTHOLOGUE AFUA_5G07110)"/>
    <property type="match status" value="1"/>
</dbReference>
<reference evidence="3 4" key="1">
    <citation type="submission" date="2018-10" db="EMBL/GenBank/DDBJ databases">
        <title>Complete genome sequence of Malassezia restricta CBS 7877.</title>
        <authorList>
            <person name="Morand S.C."/>
            <person name="Bertignac M."/>
            <person name="Iltis A."/>
            <person name="Kolder I."/>
            <person name="Pirovano W."/>
            <person name="Jourdain R."/>
            <person name="Clavaud C."/>
        </authorList>
    </citation>
    <scope>NUCLEOTIDE SEQUENCE [LARGE SCALE GENOMIC DNA]</scope>
    <source>
        <strain evidence="3 4">CBS 7877</strain>
    </source>
</reference>
<feature type="transmembrane region" description="Helical" evidence="2">
    <location>
        <begin position="449"/>
        <end position="475"/>
    </location>
</feature>
<feature type="region of interest" description="Disordered" evidence="1">
    <location>
        <begin position="765"/>
        <end position="789"/>
    </location>
</feature>
<feature type="region of interest" description="Disordered" evidence="1">
    <location>
        <begin position="226"/>
        <end position="258"/>
    </location>
</feature>
<keyword evidence="2" id="KW-0812">Transmembrane</keyword>
<dbReference type="PANTHER" id="PTHR35872">
    <property type="entry name" value="INTEGRAL MEMBRANE PROTEIN (AFU_ORTHOLOGUE AFUA_5G07110)"/>
    <property type="match status" value="1"/>
</dbReference>
<feature type="region of interest" description="Disordered" evidence="1">
    <location>
        <begin position="370"/>
        <end position="389"/>
    </location>
</feature>
<evidence type="ECO:0008006" key="5">
    <source>
        <dbReference type="Google" id="ProtNLM"/>
    </source>
</evidence>
<dbReference type="EMBL" id="CP033150">
    <property type="protein sequence ID" value="AYO42834.1"/>
    <property type="molecule type" value="Genomic_DNA"/>
</dbReference>
<keyword evidence="2" id="KW-0472">Membrane</keyword>
<dbReference type="Proteomes" id="UP000269793">
    <property type="component" value="Chromosome III"/>
</dbReference>
<sequence>MSSDSFFPPPTVRIQRSTSTNSQAPEGDVRRSKSQGSNERRTGSSRHLIGRPGRKSHGHGDQGHDSISRHPSQRRSSGLFESSNDPELSNLDMNRFLRWSSNSSMDDTFRAESPASTSKDAISRESDLFDHSALRASISTPARIASMPWEMHSDDEHRHDLEAPAHPSDSGRNIPMILVNHADEESGPVPPETPSENDKNKGTEASRSTPLLGNFMPKFSSLWLLGGDSGDRDEQGRDQTNSEAQDTHTQSSTKNGDVALHSDELVDYLDVLDPAVGLFNTLQDYGNSAMLPNLPWLYSRRPTLRLNQVFSPEARDEIQSPESPISPESRRGSDAVNSMDSMSPTCKPVSDGNMCTIPMPEMLPATFYSGEEERPTSENSSGNSIDESFKEDEHLAEYRNTDDPHTERYWQMDKEERLELEAHVRYLLTRKSKTKRMLRGFWNFVRTPMGFILTTYISLIASWGIVIFLLIVNWVHVEPYHRRRVWIEVCDQVLCALFVLRGVGFMPFRVVDTYRMAHIAHFHFLTYKRRKLLNLPRLKNENELPRYTRERLENATKHDDENPAPSPVEADMELLDPSRDLEAIGVKNAHHVRTKPYHFEQLLQPLPGQPNTVELSIEEIEKARLTRAPSIQSMVDKETHEVSVLTPSEQAQLQHHQHSFHSSHTFYRYRETATHRPFPLWLMMTIVILLDIYSMLQACLAGTTWGIRYERRPTVLTATIISCSLSCNAIAGILIWQGGNRTRKTEVVKNRVKLAIEEQAIQRMERKRKKQEEPSKRHTLPFVKRSSKD</sequence>
<feature type="transmembrane region" description="Helical" evidence="2">
    <location>
        <begin position="716"/>
        <end position="736"/>
    </location>
</feature>
<dbReference type="OrthoDB" id="3365211at2759"/>
<proteinExistence type="predicted"/>
<feature type="region of interest" description="Disordered" evidence="1">
    <location>
        <begin position="311"/>
        <end position="346"/>
    </location>
</feature>
<feature type="region of interest" description="Disordered" evidence="1">
    <location>
        <begin position="1"/>
        <end position="91"/>
    </location>
</feature>
<keyword evidence="4" id="KW-1185">Reference proteome</keyword>
<protein>
    <recommendedName>
        <fullName evidence="5">Integral membrane protein</fullName>
    </recommendedName>
</protein>
<name>A0A3G2S490_MALR7</name>
<dbReference type="Pfam" id="PF11204">
    <property type="entry name" value="DUF2985"/>
    <property type="match status" value="1"/>
</dbReference>
<feature type="compositionally biased region" description="Polar residues" evidence="1">
    <location>
        <begin position="14"/>
        <end position="24"/>
    </location>
</feature>
<feature type="compositionally biased region" description="Polar residues" evidence="1">
    <location>
        <begin position="238"/>
        <end position="255"/>
    </location>
</feature>
<feature type="region of interest" description="Disordered" evidence="1">
    <location>
        <begin position="183"/>
        <end position="214"/>
    </location>
</feature>
<organism evidence="3 4">
    <name type="scientific">Malassezia restricta (strain ATCC 96810 / NBRC 103918 / CBS 7877)</name>
    <name type="common">Seborrheic dermatitis infection agent</name>
    <dbReference type="NCBI Taxonomy" id="425264"/>
    <lineage>
        <taxon>Eukaryota</taxon>
        <taxon>Fungi</taxon>
        <taxon>Dikarya</taxon>
        <taxon>Basidiomycota</taxon>
        <taxon>Ustilaginomycotina</taxon>
        <taxon>Malasseziomycetes</taxon>
        <taxon>Malasseziales</taxon>
        <taxon>Malasseziaceae</taxon>
        <taxon>Malassezia</taxon>
    </lineage>
</organism>
<evidence type="ECO:0000256" key="1">
    <source>
        <dbReference type="SAM" id="MobiDB-lite"/>
    </source>
</evidence>
<evidence type="ECO:0000313" key="3">
    <source>
        <dbReference type="EMBL" id="AYO42834.1"/>
    </source>
</evidence>
<gene>
    <name evidence="3" type="ORF">DNF11_1884</name>
</gene>
<feature type="compositionally biased region" description="Polar residues" evidence="1">
    <location>
        <begin position="335"/>
        <end position="344"/>
    </location>
</feature>
<feature type="compositionally biased region" description="Basic and acidic residues" evidence="1">
    <location>
        <begin position="58"/>
        <end position="68"/>
    </location>
</feature>
<feature type="transmembrane region" description="Helical" evidence="2">
    <location>
        <begin position="678"/>
        <end position="696"/>
    </location>
</feature>
<dbReference type="VEuPathDB" id="FungiDB:DNF11_1884"/>
<evidence type="ECO:0000256" key="2">
    <source>
        <dbReference type="SAM" id="Phobius"/>
    </source>
</evidence>
<feature type="compositionally biased region" description="Polar residues" evidence="1">
    <location>
        <begin position="74"/>
        <end position="87"/>
    </location>
</feature>
<evidence type="ECO:0000313" key="4">
    <source>
        <dbReference type="Proteomes" id="UP000269793"/>
    </source>
</evidence>